<organism evidence="11 12">
    <name type="scientific">Rhizodiscina lignyota</name>
    <dbReference type="NCBI Taxonomy" id="1504668"/>
    <lineage>
        <taxon>Eukaryota</taxon>
        <taxon>Fungi</taxon>
        <taxon>Dikarya</taxon>
        <taxon>Ascomycota</taxon>
        <taxon>Pezizomycotina</taxon>
        <taxon>Dothideomycetes</taxon>
        <taxon>Pleosporomycetidae</taxon>
        <taxon>Aulographales</taxon>
        <taxon>Rhizodiscinaceae</taxon>
        <taxon>Rhizodiscina</taxon>
    </lineage>
</organism>
<gene>
    <name evidence="11" type="ORF">NA57DRAFT_68582</name>
</gene>
<feature type="transmembrane region" description="Helical" evidence="9">
    <location>
        <begin position="12"/>
        <end position="35"/>
    </location>
</feature>
<dbReference type="PROSITE" id="PS00217">
    <property type="entry name" value="SUGAR_TRANSPORT_2"/>
    <property type="match status" value="1"/>
</dbReference>
<feature type="coiled-coil region" evidence="8">
    <location>
        <begin position="218"/>
        <end position="245"/>
    </location>
</feature>
<dbReference type="InterPro" id="IPR050360">
    <property type="entry name" value="MFS_Sugar_Transporters"/>
</dbReference>
<dbReference type="PANTHER" id="PTHR48022">
    <property type="entry name" value="PLASTIDIC GLUCOSE TRANSPORTER 4"/>
    <property type="match status" value="1"/>
</dbReference>
<keyword evidence="4 9" id="KW-0812">Transmembrane</keyword>
<comment type="similarity">
    <text evidence="2 7">Belongs to the major facilitator superfamily. Sugar transporter (TC 2.A.1.1) family.</text>
</comment>
<dbReference type="PROSITE" id="PS51257">
    <property type="entry name" value="PROKAR_LIPOPROTEIN"/>
    <property type="match status" value="1"/>
</dbReference>
<evidence type="ECO:0000256" key="4">
    <source>
        <dbReference type="ARBA" id="ARBA00022692"/>
    </source>
</evidence>
<feature type="transmembrane region" description="Helical" evidence="9">
    <location>
        <begin position="366"/>
        <end position="384"/>
    </location>
</feature>
<dbReference type="GO" id="GO:0005351">
    <property type="term" value="F:carbohydrate:proton symporter activity"/>
    <property type="evidence" value="ECO:0007669"/>
    <property type="project" value="TreeGrafter"/>
</dbReference>
<keyword evidence="8" id="KW-0175">Coiled coil</keyword>
<dbReference type="PRINTS" id="PR00171">
    <property type="entry name" value="SUGRTRNSPORT"/>
</dbReference>
<keyword evidence="11" id="KW-0762">Sugar transport</keyword>
<evidence type="ECO:0000256" key="9">
    <source>
        <dbReference type="SAM" id="Phobius"/>
    </source>
</evidence>
<dbReference type="EMBL" id="ML978134">
    <property type="protein sequence ID" value="KAF2094505.1"/>
    <property type="molecule type" value="Genomic_DNA"/>
</dbReference>
<proteinExistence type="inferred from homology"/>
<dbReference type="FunFam" id="1.20.1250.20:FF:000134">
    <property type="entry name" value="MFS sugar transporter protein"/>
    <property type="match status" value="1"/>
</dbReference>
<keyword evidence="12" id="KW-1185">Reference proteome</keyword>
<evidence type="ECO:0000256" key="2">
    <source>
        <dbReference type="ARBA" id="ARBA00010992"/>
    </source>
</evidence>
<keyword evidence="6 9" id="KW-0472">Membrane</keyword>
<feature type="transmembrane region" description="Helical" evidence="9">
    <location>
        <begin position="308"/>
        <end position="327"/>
    </location>
</feature>
<feature type="transmembrane region" description="Helical" evidence="9">
    <location>
        <begin position="334"/>
        <end position="354"/>
    </location>
</feature>
<reference evidence="11" key="1">
    <citation type="journal article" date="2020" name="Stud. Mycol.">
        <title>101 Dothideomycetes genomes: a test case for predicting lifestyles and emergence of pathogens.</title>
        <authorList>
            <person name="Haridas S."/>
            <person name="Albert R."/>
            <person name="Binder M."/>
            <person name="Bloem J."/>
            <person name="Labutti K."/>
            <person name="Salamov A."/>
            <person name="Andreopoulos B."/>
            <person name="Baker S."/>
            <person name="Barry K."/>
            <person name="Bills G."/>
            <person name="Bluhm B."/>
            <person name="Cannon C."/>
            <person name="Castanera R."/>
            <person name="Culley D."/>
            <person name="Daum C."/>
            <person name="Ezra D."/>
            <person name="Gonzalez J."/>
            <person name="Henrissat B."/>
            <person name="Kuo A."/>
            <person name="Liang C."/>
            <person name="Lipzen A."/>
            <person name="Lutzoni F."/>
            <person name="Magnuson J."/>
            <person name="Mondo S."/>
            <person name="Nolan M."/>
            <person name="Ohm R."/>
            <person name="Pangilinan J."/>
            <person name="Park H.-J."/>
            <person name="Ramirez L."/>
            <person name="Alfaro M."/>
            <person name="Sun H."/>
            <person name="Tritt A."/>
            <person name="Yoshinaga Y."/>
            <person name="Zwiers L.-H."/>
            <person name="Turgeon B."/>
            <person name="Goodwin S."/>
            <person name="Spatafora J."/>
            <person name="Crous P."/>
            <person name="Grigoriev I."/>
        </authorList>
    </citation>
    <scope>NUCLEOTIDE SEQUENCE</scope>
    <source>
        <strain evidence="11">CBS 133067</strain>
    </source>
</reference>
<feature type="transmembrane region" description="Helical" evidence="9">
    <location>
        <begin position="88"/>
        <end position="106"/>
    </location>
</feature>
<feature type="domain" description="Major facilitator superfamily (MFS) profile" evidence="10">
    <location>
        <begin position="13"/>
        <end position="461"/>
    </location>
</feature>
<dbReference type="GO" id="GO:0016020">
    <property type="term" value="C:membrane"/>
    <property type="evidence" value="ECO:0007669"/>
    <property type="project" value="UniProtKB-SubCell"/>
</dbReference>
<evidence type="ECO:0000259" key="10">
    <source>
        <dbReference type="PROSITE" id="PS50850"/>
    </source>
</evidence>
<dbReference type="Gene3D" id="1.20.1250.20">
    <property type="entry name" value="MFS general substrate transporter like domains"/>
    <property type="match status" value="1"/>
</dbReference>
<evidence type="ECO:0000313" key="12">
    <source>
        <dbReference type="Proteomes" id="UP000799772"/>
    </source>
</evidence>
<dbReference type="Proteomes" id="UP000799772">
    <property type="component" value="Unassembled WGS sequence"/>
</dbReference>
<dbReference type="InterPro" id="IPR005829">
    <property type="entry name" value="Sugar_transporter_CS"/>
</dbReference>
<dbReference type="InterPro" id="IPR003663">
    <property type="entry name" value="Sugar/inositol_transpt"/>
</dbReference>
<feature type="transmembrane region" description="Helical" evidence="9">
    <location>
        <begin position="439"/>
        <end position="457"/>
    </location>
</feature>
<feature type="transmembrane region" description="Helical" evidence="9">
    <location>
        <begin position="55"/>
        <end position="76"/>
    </location>
</feature>
<dbReference type="InterPro" id="IPR020846">
    <property type="entry name" value="MFS_dom"/>
</dbReference>
<dbReference type="PROSITE" id="PS50850">
    <property type="entry name" value="MFS"/>
    <property type="match status" value="1"/>
</dbReference>
<sequence>MGMSSKRAYNWYISLVAASCMVLYGYDASVYNAVLGSKNWLAWFGKNGTPIDPNSYLAATGTTAYTVGAIFGGWFMGGPVGDYFGRRVGMASGAFLVIIATFMQTFAPKGHIGVFFGGRALIGVGQGLALTSGPVYIGELAPPEIRGKMMSFWQMFYSVGSFIAYAVNYACTKHIPKLGEWDWRMVIIFQLLVPVLIIAQVAFIPETPRWYIKKKGAVESARNSLRKVRDNEQDVEEELLAIREAIEFEKEAISGSYAALWKDRSLRKRLLLAFIINAGQQITGQGSLNSYSTLVYKMLFSADKVALINWLNAAFGIIFTMNATWTVDRFGRKWLLFVGAVGMAMCMIIVASVGTATPTGAGGAKTQPVGISIVFLLFFFSFFYKPSWGATVWIWTSEVFSMNVRAQAVGMASQAQNVANLIFQQCFPQFLKKCSWNTFYFFAGINVLLALFVFFFIPETKQIELEEIDTLFGGSNHKEKGAELVLDDMERGGSIDKGGAGTEIRETA</sequence>
<dbReference type="Pfam" id="PF00083">
    <property type="entry name" value="Sugar_tr"/>
    <property type="match status" value="1"/>
</dbReference>
<dbReference type="PANTHER" id="PTHR48022:SF46">
    <property type="entry name" value="SUGAR TRANSPORTER, PUTATIVE (AFU_ORTHOLOGUE AFUA_1G11830)-RELATED"/>
    <property type="match status" value="1"/>
</dbReference>
<evidence type="ECO:0000256" key="7">
    <source>
        <dbReference type="RuleBase" id="RU003346"/>
    </source>
</evidence>
<dbReference type="OrthoDB" id="6612291at2759"/>
<dbReference type="InterPro" id="IPR005828">
    <property type="entry name" value="MFS_sugar_transport-like"/>
</dbReference>
<evidence type="ECO:0000256" key="6">
    <source>
        <dbReference type="ARBA" id="ARBA00023136"/>
    </source>
</evidence>
<comment type="caution">
    <text evidence="11">The sequence shown here is derived from an EMBL/GenBank/DDBJ whole genome shotgun (WGS) entry which is preliminary data.</text>
</comment>
<evidence type="ECO:0000256" key="8">
    <source>
        <dbReference type="SAM" id="Coils"/>
    </source>
</evidence>
<evidence type="ECO:0000256" key="3">
    <source>
        <dbReference type="ARBA" id="ARBA00022448"/>
    </source>
</evidence>
<feature type="transmembrane region" description="Helical" evidence="9">
    <location>
        <begin position="149"/>
        <end position="167"/>
    </location>
</feature>
<dbReference type="AlphaFoldDB" id="A0A9P4I3X6"/>
<evidence type="ECO:0000256" key="5">
    <source>
        <dbReference type="ARBA" id="ARBA00022989"/>
    </source>
</evidence>
<name>A0A9P4I3X6_9PEZI</name>
<evidence type="ECO:0000256" key="1">
    <source>
        <dbReference type="ARBA" id="ARBA00004141"/>
    </source>
</evidence>
<dbReference type="InterPro" id="IPR036259">
    <property type="entry name" value="MFS_trans_sf"/>
</dbReference>
<comment type="subcellular location">
    <subcellularLocation>
        <location evidence="1">Membrane</location>
        <topology evidence="1">Multi-pass membrane protein</topology>
    </subcellularLocation>
</comment>
<dbReference type="SUPFAM" id="SSF103473">
    <property type="entry name" value="MFS general substrate transporter"/>
    <property type="match status" value="1"/>
</dbReference>
<evidence type="ECO:0000313" key="11">
    <source>
        <dbReference type="EMBL" id="KAF2094505.1"/>
    </source>
</evidence>
<keyword evidence="5 9" id="KW-1133">Transmembrane helix</keyword>
<keyword evidence="3 7" id="KW-0813">Transport</keyword>
<feature type="transmembrane region" description="Helical" evidence="9">
    <location>
        <begin position="187"/>
        <end position="205"/>
    </location>
</feature>
<dbReference type="NCBIfam" id="TIGR00879">
    <property type="entry name" value="SP"/>
    <property type="match status" value="1"/>
</dbReference>
<protein>
    <submittedName>
        <fullName evidence="11">MFS sugar transporter</fullName>
    </submittedName>
</protein>
<accession>A0A9P4I3X6</accession>